<dbReference type="SUPFAM" id="SSF50370">
    <property type="entry name" value="Ricin B-like lectins"/>
    <property type="match status" value="1"/>
</dbReference>
<protein>
    <submittedName>
        <fullName evidence="3">Ricin-type beta-trefoil lectin domain protein</fullName>
    </submittedName>
</protein>
<dbReference type="InterPro" id="IPR035992">
    <property type="entry name" value="Ricin_B-like_lectins"/>
</dbReference>
<dbReference type="Pfam" id="PF00652">
    <property type="entry name" value="Ricin_B_lectin"/>
    <property type="match status" value="1"/>
</dbReference>
<reference evidence="3 4" key="1">
    <citation type="submission" date="2021-12" db="EMBL/GenBank/DDBJ databases">
        <title>Genome seq of p7.</title>
        <authorList>
            <person name="Seo T."/>
        </authorList>
    </citation>
    <scope>NUCLEOTIDE SEQUENCE [LARGE SCALE GENOMIC DNA]</scope>
    <source>
        <strain evidence="3 4">P7</strain>
    </source>
</reference>
<dbReference type="InterPro" id="IPR036404">
    <property type="entry name" value="Jacalin-like_lectin_dom_sf"/>
</dbReference>
<evidence type="ECO:0000256" key="1">
    <source>
        <dbReference type="SAM" id="SignalP"/>
    </source>
</evidence>
<dbReference type="InterPro" id="IPR000300">
    <property type="entry name" value="IPPc"/>
</dbReference>
<dbReference type="Gene3D" id="2.100.10.30">
    <property type="entry name" value="Jacalin-like lectin domain"/>
    <property type="match status" value="1"/>
</dbReference>
<dbReference type="SUPFAM" id="SSF51101">
    <property type="entry name" value="Mannose-binding lectins"/>
    <property type="match status" value="1"/>
</dbReference>
<organism evidence="3 4">
    <name type="scientific">Pelomonas caseinilytica</name>
    <dbReference type="NCBI Taxonomy" id="2906763"/>
    <lineage>
        <taxon>Bacteria</taxon>
        <taxon>Pseudomonadati</taxon>
        <taxon>Pseudomonadota</taxon>
        <taxon>Betaproteobacteria</taxon>
        <taxon>Burkholderiales</taxon>
        <taxon>Sphaerotilaceae</taxon>
        <taxon>Roseateles</taxon>
    </lineage>
</organism>
<dbReference type="PANTHER" id="PTHR16320">
    <property type="entry name" value="SPHINGOMYELINASE FAMILY MEMBER"/>
    <property type="match status" value="1"/>
</dbReference>
<dbReference type="PROSITE" id="PS51752">
    <property type="entry name" value="JACALIN_LECTIN"/>
    <property type="match status" value="1"/>
</dbReference>
<evidence type="ECO:0000259" key="2">
    <source>
        <dbReference type="PROSITE" id="PS51752"/>
    </source>
</evidence>
<dbReference type="InterPro" id="IPR038772">
    <property type="entry name" value="Sph/SMPD2-like"/>
</dbReference>
<dbReference type="PANTHER" id="PTHR16320:SF1">
    <property type="entry name" value="SPHINGOMYELINASE DDB_G0288017"/>
    <property type="match status" value="1"/>
</dbReference>
<dbReference type="Proteomes" id="UP001201463">
    <property type="component" value="Unassembled WGS sequence"/>
</dbReference>
<feature type="chain" id="PRO_5045994920" evidence="1">
    <location>
        <begin position="25"/>
        <end position="571"/>
    </location>
</feature>
<dbReference type="CDD" id="cd23456">
    <property type="entry name" value="beta-trefoil_Ricin_SCDase"/>
    <property type="match status" value="1"/>
</dbReference>
<feature type="signal peptide" evidence="1">
    <location>
        <begin position="1"/>
        <end position="24"/>
    </location>
</feature>
<dbReference type="EMBL" id="JAJTWT010000003">
    <property type="protein sequence ID" value="MCE4537248.1"/>
    <property type="molecule type" value="Genomic_DNA"/>
</dbReference>
<dbReference type="InterPro" id="IPR000772">
    <property type="entry name" value="Ricin_B_lectin"/>
</dbReference>
<keyword evidence="4" id="KW-1185">Reference proteome</keyword>
<dbReference type="PROSITE" id="PS51257">
    <property type="entry name" value="PROKAR_LIPOPROTEIN"/>
    <property type="match status" value="1"/>
</dbReference>
<dbReference type="PROSITE" id="PS50231">
    <property type="entry name" value="RICIN_B_LECTIN"/>
    <property type="match status" value="1"/>
</dbReference>
<dbReference type="SMART" id="SM00915">
    <property type="entry name" value="Jacalin"/>
    <property type="match status" value="1"/>
</dbReference>
<gene>
    <name evidence="3" type="ORF">LXT12_08285</name>
</gene>
<dbReference type="Pfam" id="PF22669">
    <property type="entry name" value="Exo_endo_phos2"/>
    <property type="match status" value="1"/>
</dbReference>
<dbReference type="Gene3D" id="2.80.10.50">
    <property type="match status" value="1"/>
</dbReference>
<dbReference type="InterPro" id="IPR036691">
    <property type="entry name" value="Endo/exonu/phosph_ase_sf"/>
</dbReference>
<name>A0ABS8XC42_9BURK</name>
<dbReference type="Gene3D" id="3.60.10.10">
    <property type="entry name" value="Endonuclease/exonuclease/phosphatase"/>
    <property type="match status" value="1"/>
</dbReference>
<evidence type="ECO:0000313" key="4">
    <source>
        <dbReference type="Proteomes" id="UP001201463"/>
    </source>
</evidence>
<keyword evidence="1" id="KW-0732">Signal</keyword>
<comment type="caution">
    <text evidence="3">The sequence shown here is derived from an EMBL/GenBank/DDBJ whole genome shotgun (WGS) entry which is preliminary data.</text>
</comment>
<dbReference type="Pfam" id="PF01419">
    <property type="entry name" value="Jacalin"/>
    <property type="match status" value="1"/>
</dbReference>
<dbReference type="SMART" id="SM00458">
    <property type="entry name" value="RICIN"/>
    <property type="match status" value="1"/>
</dbReference>
<dbReference type="SUPFAM" id="SSF56219">
    <property type="entry name" value="DNase I-like"/>
    <property type="match status" value="1"/>
</dbReference>
<feature type="domain" description="Jacalin-type lectin" evidence="2">
    <location>
        <begin position="294"/>
        <end position="433"/>
    </location>
</feature>
<dbReference type="InterPro" id="IPR001229">
    <property type="entry name" value="Jacalin-like_lectin_dom"/>
</dbReference>
<proteinExistence type="predicted"/>
<sequence>MNSRALPRLGAAALAWLSCVGAHAADGSFTTLTYNVAGLPQVLSSAAGDRAAATRLISCYVKNFDIVNVQEDFNYHAELYDSCDNHPYRSPTSGGAAVGSGLNTLSRYRYDDWDRVSWSHCNGVDCLTPKGFTLARTRLAEGVYVDVYNLHTQAQTASADLTARRADIQQLLAYIEAESAGNAVVVMGDTNTRYTRDGDNMWEFLRHGFTDAWVKNVRNGSVPAVGAAAMVCEPAVTSPNCEIVDKIVYRNGAHVTLNATGYNVQVDAKDAGGVELSDHRPVAVNWSYTLASDRRLSDTFGGPHGTSFDDASLLPASPAVRQLKIRAGARVDRVETVLANGYPFGHGGGGGNEQVLTLGNGEVLTRASMCTDSYNGHTRLFSISFSTNWNRSLSGGTPTATCTTYTAPAGWAIVGFHGRSGDGVDKLGMVYAPALPNNGAAVTPMRFVNKQSGLCMDVDRANAADGSNVLQWTCNGGQNQQWSYDATTGLVRSMLDPHYCLDNSGSYDSGANIMLWTCNGNSNQRYTFDTATGRLAVRNNPVQVVDGVAATGNVITYQDWNGANQRWAMRP</sequence>
<evidence type="ECO:0000313" key="3">
    <source>
        <dbReference type="EMBL" id="MCE4537248.1"/>
    </source>
</evidence>
<dbReference type="RefSeq" id="WP_233391060.1">
    <property type="nucleotide sequence ID" value="NZ_JAJTWT010000003.1"/>
</dbReference>
<accession>A0ABS8XC42</accession>